<gene>
    <name evidence="1" type="ORF">ATO12_03595</name>
</gene>
<organism evidence="1 2">
    <name type="scientific">Aquimarina atlantica</name>
    <dbReference type="NCBI Taxonomy" id="1317122"/>
    <lineage>
        <taxon>Bacteria</taxon>
        <taxon>Pseudomonadati</taxon>
        <taxon>Bacteroidota</taxon>
        <taxon>Flavobacteriia</taxon>
        <taxon>Flavobacteriales</taxon>
        <taxon>Flavobacteriaceae</taxon>
        <taxon>Aquimarina</taxon>
    </lineage>
</organism>
<dbReference type="RefSeq" id="WP_034238682.1">
    <property type="nucleotide sequence ID" value="NZ_AQRA01000001.1"/>
</dbReference>
<dbReference type="STRING" id="1317122.ATO12_03595"/>
<evidence type="ECO:0000313" key="1">
    <source>
        <dbReference type="EMBL" id="EZH75887.1"/>
    </source>
</evidence>
<protein>
    <submittedName>
        <fullName evidence="1">Uncharacterized protein</fullName>
    </submittedName>
</protein>
<accession>A0A023C0P1</accession>
<dbReference type="AlphaFoldDB" id="A0A023C0P1"/>
<sequence length="166" mass="19102">MAPQNKWKYCENTTKRHPLCLKFLDCIESIDSICISDGAKKSPFSEEICLNLDKVESNLARKEKRNARKTMDFSFGSKSGNEKRTVLCELRLNYKNVNNIKKSELDSKVSNSKGLLGHSPTIYSPNLFIFSSKLKNQAINRLRRLYSNKSNVAVMDLSDFKKFFFD</sequence>
<name>A0A023C0P1_9FLAO</name>
<evidence type="ECO:0000313" key="2">
    <source>
        <dbReference type="Proteomes" id="UP000023541"/>
    </source>
</evidence>
<dbReference type="OrthoDB" id="1493625at2"/>
<proteinExistence type="predicted"/>
<reference evidence="1 2" key="1">
    <citation type="submission" date="2014-04" db="EMBL/GenBank/DDBJ databases">
        <title>Aquimarina sp. 22II-S11-z7 Genome Sequencing.</title>
        <authorList>
            <person name="Lai Q."/>
        </authorList>
    </citation>
    <scope>NUCLEOTIDE SEQUENCE [LARGE SCALE GENOMIC DNA]</scope>
    <source>
        <strain evidence="1 2">22II-S11-z7</strain>
    </source>
</reference>
<comment type="caution">
    <text evidence="1">The sequence shown here is derived from an EMBL/GenBank/DDBJ whole genome shotgun (WGS) entry which is preliminary data.</text>
</comment>
<keyword evidence="2" id="KW-1185">Reference proteome</keyword>
<dbReference type="EMBL" id="AQRA01000001">
    <property type="protein sequence ID" value="EZH75887.1"/>
    <property type="molecule type" value="Genomic_DNA"/>
</dbReference>
<dbReference type="Proteomes" id="UP000023541">
    <property type="component" value="Unassembled WGS sequence"/>
</dbReference>